<dbReference type="EMBL" id="JABFUD020000008">
    <property type="protein sequence ID" value="KAI5076902.1"/>
    <property type="molecule type" value="Genomic_DNA"/>
</dbReference>
<protein>
    <submittedName>
        <fullName evidence="1">Uncharacterized protein</fullName>
    </submittedName>
</protein>
<gene>
    <name evidence="1" type="ORF">GOP47_0008967</name>
</gene>
<reference evidence="1" key="1">
    <citation type="submission" date="2021-01" db="EMBL/GenBank/DDBJ databases">
        <title>Adiantum capillus-veneris genome.</title>
        <authorList>
            <person name="Fang Y."/>
            <person name="Liao Q."/>
        </authorList>
    </citation>
    <scope>NUCLEOTIDE SEQUENCE</scope>
    <source>
        <strain evidence="1">H3</strain>
        <tissue evidence="1">Leaf</tissue>
    </source>
</reference>
<sequence length="99" mass="10964">MGKVAPLLDQVSKPCPLVSTLSKLACKVLYPRFSQVDFVMSGYTSSRLLVSLNWPRVVQVIKEEDLCRGRLKHHTMAITTTILETSFFNSGQAMGSSCI</sequence>
<keyword evidence="2" id="KW-1185">Reference proteome</keyword>
<dbReference type="AlphaFoldDB" id="A0A9D4V0T7"/>
<evidence type="ECO:0000313" key="2">
    <source>
        <dbReference type="Proteomes" id="UP000886520"/>
    </source>
</evidence>
<evidence type="ECO:0000313" key="1">
    <source>
        <dbReference type="EMBL" id="KAI5076902.1"/>
    </source>
</evidence>
<accession>A0A9D4V0T7</accession>
<comment type="caution">
    <text evidence="1">The sequence shown here is derived from an EMBL/GenBank/DDBJ whole genome shotgun (WGS) entry which is preliminary data.</text>
</comment>
<name>A0A9D4V0T7_ADICA</name>
<dbReference type="Proteomes" id="UP000886520">
    <property type="component" value="Chromosome 8"/>
</dbReference>
<organism evidence="1 2">
    <name type="scientific">Adiantum capillus-veneris</name>
    <name type="common">Maidenhair fern</name>
    <dbReference type="NCBI Taxonomy" id="13818"/>
    <lineage>
        <taxon>Eukaryota</taxon>
        <taxon>Viridiplantae</taxon>
        <taxon>Streptophyta</taxon>
        <taxon>Embryophyta</taxon>
        <taxon>Tracheophyta</taxon>
        <taxon>Polypodiopsida</taxon>
        <taxon>Polypodiidae</taxon>
        <taxon>Polypodiales</taxon>
        <taxon>Pteridineae</taxon>
        <taxon>Pteridaceae</taxon>
        <taxon>Vittarioideae</taxon>
        <taxon>Adiantum</taxon>
    </lineage>
</organism>
<proteinExistence type="predicted"/>